<evidence type="ECO:0000256" key="4">
    <source>
        <dbReference type="ARBA" id="ARBA00022989"/>
    </source>
</evidence>
<comment type="caution">
    <text evidence="9">The sequence shown here is derived from an EMBL/GenBank/DDBJ whole genome shotgun (WGS) entry which is preliminary data.</text>
</comment>
<keyword evidence="4 8" id="KW-1133">Transmembrane helix</keyword>
<comment type="subcellular location">
    <subcellularLocation>
        <location evidence="1">Endomembrane system</location>
        <topology evidence="1">Multi-pass membrane protein</topology>
    </subcellularLocation>
    <subcellularLocation>
        <location evidence="2">Golgi apparatus membrane</location>
    </subcellularLocation>
</comment>
<dbReference type="GO" id="GO:0006829">
    <property type="term" value="P:zinc ion transport"/>
    <property type="evidence" value="ECO:0007669"/>
    <property type="project" value="InterPro"/>
</dbReference>
<keyword evidence="6 8" id="KW-0472">Membrane</keyword>
<keyword evidence="5" id="KW-0333">Golgi apparatus</keyword>
<feature type="region of interest" description="Disordered" evidence="7">
    <location>
        <begin position="297"/>
        <end position="317"/>
    </location>
</feature>
<evidence type="ECO:0000313" key="9">
    <source>
        <dbReference type="EMBL" id="POW04862.1"/>
    </source>
</evidence>
<feature type="compositionally biased region" description="Low complexity" evidence="7">
    <location>
        <begin position="187"/>
        <end position="204"/>
    </location>
</feature>
<dbReference type="EMBL" id="PKSL01000106">
    <property type="protein sequence ID" value="POW04862.1"/>
    <property type="molecule type" value="Genomic_DNA"/>
</dbReference>
<accession>A0A2S4V5R6</accession>
<name>A0A2S4V5R6_9BASI</name>
<evidence type="ECO:0000256" key="7">
    <source>
        <dbReference type="SAM" id="MobiDB-lite"/>
    </source>
</evidence>
<protein>
    <submittedName>
        <fullName evidence="9">Uncharacterized protein</fullName>
    </submittedName>
</protein>
<feature type="transmembrane region" description="Helical" evidence="8">
    <location>
        <begin position="439"/>
        <end position="460"/>
    </location>
</feature>
<dbReference type="VEuPathDB" id="FungiDB:PSTT_10088"/>
<feature type="region of interest" description="Disordered" evidence="7">
    <location>
        <begin position="185"/>
        <end position="223"/>
    </location>
</feature>
<gene>
    <name evidence="9" type="ORF">PSTT_10088</name>
</gene>
<feature type="transmembrane region" description="Helical" evidence="8">
    <location>
        <begin position="54"/>
        <end position="75"/>
    </location>
</feature>
<evidence type="ECO:0000256" key="1">
    <source>
        <dbReference type="ARBA" id="ARBA00004127"/>
    </source>
</evidence>
<feature type="region of interest" description="Disordered" evidence="7">
    <location>
        <begin position="416"/>
        <end position="436"/>
    </location>
</feature>
<proteinExistence type="predicted"/>
<sequence length="469" mass="50249">MVSLIIVPEHLPLFLLCCIVKQTIPPAAVAWPEPGNSDQEPTKLRKEKMGFIQLFILLAVMFISTFILGSLPLYLSTSLSPARFHQLSIFSVGLLIGAALTIVIPEGIDTIYSSTIIPTSSANQTIQHDLNQQQHHHHSAIGLSLMGGFMLMFLIDQITRIPNLKNKSTLVPAVPNNPTKLTKVICSDPSSSSQSTRLLSAASLENGPAEEEGAGWNQDGSIVRRRGRSKTMVMMMMMTTGLNANLSHEEEVNNNRQKKTKNSRIQSNSFSTVIGLLTHSLADGIALGASSVPITTPIPTSNATGKRVQPSRSNSSFPGDHGFSLAAPMGALLTYLGLTILNKLMHSSSPADVIGGNLADISPDIVHYGFKWWIGVTLLFSGGTFLFVATHALQTSSSSDVHRVIDPCCPIPQSSELLSSPEPELPAHSSSPSDKHSSALVGPAITCALMVLGMCFPFALTSLVGTHHH</sequence>
<evidence type="ECO:0000256" key="6">
    <source>
        <dbReference type="ARBA" id="ARBA00023136"/>
    </source>
</evidence>
<dbReference type="PANTHER" id="PTHR16133">
    <property type="entry name" value="SOLUTE CARRIER FAMILY 39 ZINC TRANSPORTER , MEMBER 9-RELATED"/>
    <property type="match status" value="1"/>
</dbReference>
<feature type="transmembrane region" description="Helical" evidence="8">
    <location>
        <begin position="372"/>
        <end position="393"/>
    </location>
</feature>
<keyword evidence="3 8" id="KW-0812">Transmembrane</keyword>
<feature type="transmembrane region" description="Helical" evidence="8">
    <location>
        <begin position="87"/>
        <end position="104"/>
    </location>
</feature>
<keyword evidence="10" id="KW-1185">Reference proteome</keyword>
<evidence type="ECO:0000256" key="2">
    <source>
        <dbReference type="ARBA" id="ARBA00004394"/>
    </source>
</evidence>
<evidence type="ECO:0000256" key="8">
    <source>
        <dbReference type="SAM" id="Phobius"/>
    </source>
</evidence>
<dbReference type="InterPro" id="IPR045891">
    <property type="entry name" value="ZIP9"/>
</dbReference>
<feature type="compositionally biased region" description="Low complexity" evidence="7">
    <location>
        <begin position="416"/>
        <end position="432"/>
    </location>
</feature>
<organism evidence="9 10">
    <name type="scientific">Puccinia striiformis</name>
    <dbReference type="NCBI Taxonomy" id="27350"/>
    <lineage>
        <taxon>Eukaryota</taxon>
        <taxon>Fungi</taxon>
        <taxon>Dikarya</taxon>
        <taxon>Basidiomycota</taxon>
        <taxon>Pucciniomycotina</taxon>
        <taxon>Pucciniomycetes</taxon>
        <taxon>Pucciniales</taxon>
        <taxon>Pucciniaceae</taxon>
        <taxon>Puccinia</taxon>
    </lineage>
</organism>
<evidence type="ECO:0000256" key="5">
    <source>
        <dbReference type="ARBA" id="ARBA00023034"/>
    </source>
</evidence>
<dbReference type="GO" id="GO:0000139">
    <property type="term" value="C:Golgi membrane"/>
    <property type="evidence" value="ECO:0007669"/>
    <property type="project" value="UniProtKB-SubCell"/>
</dbReference>
<dbReference type="AlphaFoldDB" id="A0A2S4V5R6"/>
<dbReference type="PANTHER" id="PTHR16133:SF0">
    <property type="entry name" value="ZINC_IRON REGULATED TRANSPORTER-RELATED PROTEIN 102B, ISOFORM E"/>
    <property type="match status" value="1"/>
</dbReference>
<dbReference type="Proteomes" id="UP000239156">
    <property type="component" value="Unassembled WGS sequence"/>
</dbReference>
<dbReference type="InterPro" id="IPR003689">
    <property type="entry name" value="ZIP"/>
</dbReference>
<dbReference type="Pfam" id="PF02535">
    <property type="entry name" value="Zip"/>
    <property type="match status" value="1"/>
</dbReference>
<feature type="transmembrane region" description="Helical" evidence="8">
    <location>
        <begin position="137"/>
        <end position="155"/>
    </location>
</feature>
<evidence type="ECO:0000313" key="10">
    <source>
        <dbReference type="Proteomes" id="UP000239156"/>
    </source>
</evidence>
<dbReference type="VEuPathDB" id="FungiDB:PSHT_12414"/>
<evidence type="ECO:0000256" key="3">
    <source>
        <dbReference type="ARBA" id="ARBA00022692"/>
    </source>
</evidence>
<reference evidence="9" key="1">
    <citation type="submission" date="2017-12" db="EMBL/GenBank/DDBJ databases">
        <title>Gene loss provides genomic basis for host adaptation in cereal stripe rust fungi.</title>
        <authorList>
            <person name="Xia C."/>
        </authorList>
    </citation>
    <scope>NUCLEOTIDE SEQUENCE [LARGE SCALE GENOMIC DNA]</scope>
    <source>
        <strain evidence="9">93-210</strain>
    </source>
</reference>
<dbReference type="GO" id="GO:0046873">
    <property type="term" value="F:metal ion transmembrane transporter activity"/>
    <property type="evidence" value="ECO:0007669"/>
    <property type="project" value="InterPro"/>
</dbReference>